<accession>A0ABW7VL29</accession>
<evidence type="ECO:0000313" key="1">
    <source>
        <dbReference type="EMBL" id="MFI2160921.1"/>
    </source>
</evidence>
<dbReference type="RefSeq" id="WP_244218459.1">
    <property type="nucleotide sequence ID" value="NZ_JBIRUT010000008.1"/>
</dbReference>
<sequence>MGETGVARAGADLTRVTLEEVAHGRAETLRRWLLLDDGVRHLAVLTAEPGGLREHTPGELAADLMHDPAVDQARLTDMLAGWLYRPCAQAPQGLQLGWIAARAAWT</sequence>
<dbReference type="EMBL" id="JBIRWM010000022">
    <property type="protein sequence ID" value="MFI2160921.1"/>
    <property type="molecule type" value="Genomic_DNA"/>
</dbReference>
<protein>
    <submittedName>
        <fullName evidence="1">Uncharacterized protein</fullName>
    </submittedName>
</protein>
<reference evidence="1 2" key="1">
    <citation type="submission" date="2024-10" db="EMBL/GenBank/DDBJ databases">
        <title>The Natural Products Discovery Center: Release of the First 8490 Sequenced Strains for Exploring Actinobacteria Biosynthetic Diversity.</title>
        <authorList>
            <person name="Kalkreuter E."/>
            <person name="Kautsar S.A."/>
            <person name="Yang D."/>
            <person name="Bader C.D."/>
            <person name="Teijaro C.N."/>
            <person name="Fluegel L."/>
            <person name="Davis C.M."/>
            <person name="Simpson J.R."/>
            <person name="Lauterbach L."/>
            <person name="Steele A.D."/>
            <person name="Gui C."/>
            <person name="Meng S."/>
            <person name="Li G."/>
            <person name="Viehrig K."/>
            <person name="Ye F."/>
            <person name="Su P."/>
            <person name="Kiefer A.F."/>
            <person name="Nichols A."/>
            <person name="Cepeda A.J."/>
            <person name="Yan W."/>
            <person name="Fan B."/>
            <person name="Jiang Y."/>
            <person name="Adhikari A."/>
            <person name="Zheng C.-J."/>
            <person name="Schuster L."/>
            <person name="Cowan T.M."/>
            <person name="Smanski M.J."/>
            <person name="Chevrette M.G."/>
            <person name="De Carvalho L.P.S."/>
            <person name="Shen B."/>
        </authorList>
    </citation>
    <scope>NUCLEOTIDE SEQUENCE [LARGE SCALE GENOMIC DNA]</scope>
    <source>
        <strain evidence="1 2">NPDC020295</strain>
    </source>
</reference>
<dbReference type="Proteomes" id="UP001611397">
    <property type="component" value="Unassembled WGS sequence"/>
</dbReference>
<keyword evidence="2" id="KW-1185">Reference proteome</keyword>
<organism evidence="1 2">
    <name type="scientific">Streptomyces olivaceoviridis</name>
    <name type="common">Streptomyces corchorusii</name>
    <dbReference type="NCBI Taxonomy" id="1921"/>
    <lineage>
        <taxon>Bacteria</taxon>
        <taxon>Bacillati</taxon>
        <taxon>Actinomycetota</taxon>
        <taxon>Actinomycetes</taxon>
        <taxon>Kitasatosporales</taxon>
        <taxon>Streptomycetaceae</taxon>
        <taxon>Streptomyces</taxon>
    </lineage>
</organism>
<proteinExistence type="predicted"/>
<gene>
    <name evidence="1" type="ORF">ACH49L_35460</name>
</gene>
<evidence type="ECO:0000313" key="2">
    <source>
        <dbReference type="Proteomes" id="UP001611397"/>
    </source>
</evidence>
<name>A0ABW7VL29_STROI</name>
<comment type="caution">
    <text evidence="1">The sequence shown here is derived from an EMBL/GenBank/DDBJ whole genome shotgun (WGS) entry which is preliminary data.</text>
</comment>